<dbReference type="Pfam" id="PF16220">
    <property type="entry name" value="DUF4880"/>
    <property type="match status" value="1"/>
</dbReference>
<evidence type="ECO:0000259" key="3">
    <source>
        <dbReference type="Pfam" id="PF16220"/>
    </source>
</evidence>
<accession>A0A934VPM1</accession>
<proteinExistence type="predicted"/>
<organism evidence="4 5">
    <name type="scientific">Pelagicoccus mobilis</name>
    <dbReference type="NCBI Taxonomy" id="415221"/>
    <lineage>
        <taxon>Bacteria</taxon>
        <taxon>Pseudomonadati</taxon>
        <taxon>Verrucomicrobiota</taxon>
        <taxon>Opitutia</taxon>
        <taxon>Puniceicoccales</taxon>
        <taxon>Pelagicoccaceae</taxon>
        <taxon>Pelagicoccus</taxon>
    </lineage>
</organism>
<keyword evidence="1" id="KW-0472">Membrane</keyword>
<dbReference type="Proteomes" id="UP000617628">
    <property type="component" value="Unassembled WGS sequence"/>
</dbReference>
<dbReference type="Gene3D" id="2.60.120.1440">
    <property type="match status" value="1"/>
</dbReference>
<dbReference type="EMBL" id="JAENIL010000005">
    <property type="protein sequence ID" value="MBK1875960.1"/>
    <property type="molecule type" value="Genomic_DNA"/>
</dbReference>
<evidence type="ECO:0000256" key="1">
    <source>
        <dbReference type="SAM" id="Phobius"/>
    </source>
</evidence>
<dbReference type="GO" id="GO:0016989">
    <property type="term" value="F:sigma factor antagonist activity"/>
    <property type="evidence" value="ECO:0007669"/>
    <property type="project" value="TreeGrafter"/>
</dbReference>
<sequence>MNEDSFQLDPTDEDRVSLEASAWVAKQEEGFTAEEQDEFHDWLAQDPMHKKVYQERLSLWSSMNELSDWKPQHSLEPNPDLLAYRVRPRFGGKVFSAGVAAAVAVVMLVGFFVLRPAGEIQSEVLAFGGASSYENHLLEDGSVVELNEGAEVSVQYSANQRLVYLHSGEAHFMVAKDEDRPFRVRVGDAVVEATGTAFNVCIEDSGIEVMVTEGSVALDGVIERSVDAIKSKMRRNLVAGQLSVWDRAVGGSSFEIKTVTEEAIDERLSWKSEMLEYSNVPLVEIVEDFNRRNRVKIELVGGSLQAHRVTATVRSDNVDGFIELLGIGLEIEIEKRDDFLIVLKMR</sequence>
<feature type="domain" description="FecR protein" evidence="2">
    <location>
        <begin position="130"/>
        <end position="216"/>
    </location>
</feature>
<name>A0A934VPM1_9BACT</name>
<feature type="domain" description="FecR N-terminal" evidence="3">
    <location>
        <begin position="19"/>
        <end position="55"/>
    </location>
</feature>
<dbReference type="InterPro" id="IPR011051">
    <property type="entry name" value="RmlC_Cupin_sf"/>
</dbReference>
<comment type="caution">
    <text evidence="4">The sequence shown here is derived from an EMBL/GenBank/DDBJ whole genome shotgun (WGS) entry which is preliminary data.</text>
</comment>
<dbReference type="PANTHER" id="PTHR30273">
    <property type="entry name" value="PERIPLASMIC SIGNAL SENSOR AND SIGMA FACTOR ACTIVATOR FECR-RELATED"/>
    <property type="match status" value="1"/>
</dbReference>
<feature type="transmembrane region" description="Helical" evidence="1">
    <location>
        <begin position="94"/>
        <end position="114"/>
    </location>
</feature>
<dbReference type="InterPro" id="IPR012373">
    <property type="entry name" value="Ferrdict_sens_TM"/>
</dbReference>
<dbReference type="AlphaFoldDB" id="A0A934VPM1"/>
<reference evidence="4" key="1">
    <citation type="submission" date="2021-01" db="EMBL/GenBank/DDBJ databases">
        <title>Modified the classification status of verrucomicrobia.</title>
        <authorList>
            <person name="Feng X."/>
        </authorList>
    </citation>
    <scope>NUCLEOTIDE SEQUENCE</scope>
    <source>
        <strain evidence="4">KCTC 13126</strain>
    </source>
</reference>
<evidence type="ECO:0000313" key="5">
    <source>
        <dbReference type="Proteomes" id="UP000617628"/>
    </source>
</evidence>
<dbReference type="SUPFAM" id="SSF51182">
    <property type="entry name" value="RmlC-like cupins"/>
    <property type="match status" value="1"/>
</dbReference>
<dbReference type="Gene3D" id="3.55.50.30">
    <property type="match status" value="1"/>
</dbReference>
<dbReference type="Pfam" id="PF04773">
    <property type="entry name" value="FecR"/>
    <property type="match status" value="1"/>
</dbReference>
<dbReference type="InterPro" id="IPR006860">
    <property type="entry name" value="FecR"/>
</dbReference>
<dbReference type="PIRSF" id="PIRSF018266">
    <property type="entry name" value="FecR"/>
    <property type="match status" value="1"/>
</dbReference>
<keyword evidence="1" id="KW-0812">Transmembrane</keyword>
<keyword evidence="1" id="KW-1133">Transmembrane helix</keyword>
<protein>
    <submittedName>
        <fullName evidence="4">FecR domain-containing protein</fullName>
    </submittedName>
</protein>
<dbReference type="PANTHER" id="PTHR30273:SF2">
    <property type="entry name" value="PROTEIN FECR"/>
    <property type="match status" value="1"/>
</dbReference>
<gene>
    <name evidence="4" type="ORF">JIN87_03710</name>
</gene>
<dbReference type="InterPro" id="IPR032623">
    <property type="entry name" value="FecR_N"/>
</dbReference>
<dbReference type="RefSeq" id="WP_200354176.1">
    <property type="nucleotide sequence ID" value="NZ_JAENIL010000005.1"/>
</dbReference>
<keyword evidence="5" id="KW-1185">Reference proteome</keyword>
<evidence type="ECO:0000259" key="2">
    <source>
        <dbReference type="Pfam" id="PF04773"/>
    </source>
</evidence>
<evidence type="ECO:0000313" key="4">
    <source>
        <dbReference type="EMBL" id="MBK1875960.1"/>
    </source>
</evidence>